<organism evidence="2 3">
    <name type="scientific">Hortaea werneckii</name>
    <name type="common">Black yeast</name>
    <name type="synonym">Cladosporium werneckii</name>
    <dbReference type="NCBI Taxonomy" id="91943"/>
    <lineage>
        <taxon>Eukaryota</taxon>
        <taxon>Fungi</taxon>
        <taxon>Dikarya</taxon>
        <taxon>Ascomycota</taxon>
        <taxon>Pezizomycotina</taxon>
        <taxon>Dothideomycetes</taxon>
        <taxon>Dothideomycetidae</taxon>
        <taxon>Mycosphaerellales</taxon>
        <taxon>Teratosphaeriaceae</taxon>
        <taxon>Hortaea</taxon>
    </lineage>
</organism>
<feature type="region of interest" description="Disordered" evidence="1">
    <location>
        <begin position="63"/>
        <end position="96"/>
    </location>
</feature>
<dbReference type="AlphaFoldDB" id="A0A3M7F7X0"/>
<dbReference type="OrthoDB" id="9977870at2759"/>
<feature type="region of interest" description="Disordered" evidence="1">
    <location>
        <begin position="1"/>
        <end position="28"/>
    </location>
</feature>
<dbReference type="EMBL" id="QWIR01000141">
    <property type="protein sequence ID" value="RMY84922.1"/>
    <property type="molecule type" value="Genomic_DNA"/>
</dbReference>
<reference evidence="2 3" key="1">
    <citation type="journal article" date="2018" name="BMC Genomics">
        <title>Genomic evidence for intraspecific hybridization in a clonal and extremely halotolerant yeast.</title>
        <authorList>
            <person name="Gostincar C."/>
            <person name="Stajich J.E."/>
            <person name="Zupancic J."/>
            <person name="Zalar P."/>
            <person name="Gunde-Cimerman N."/>
        </authorList>
    </citation>
    <scope>NUCLEOTIDE SEQUENCE [LARGE SCALE GENOMIC DNA]</scope>
    <source>
        <strain evidence="2 3">EXF-2788</strain>
    </source>
</reference>
<proteinExistence type="predicted"/>
<dbReference type="Proteomes" id="UP000268823">
    <property type="component" value="Unassembled WGS sequence"/>
</dbReference>
<name>A0A3M7F7X0_HORWE</name>
<evidence type="ECO:0000256" key="1">
    <source>
        <dbReference type="SAM" id="MobiDB-lite"/>
    </source>
</evidence>
<sequence>MDELARKTNHLQLTDSTTETSGNSKENWRAIRVSDEELAWTLYRQEQEDEKLAASITRRSITSRKVQTARDHEITTQNSKMNMPMSRRGIVISKAR</sequence>
<accession>A0A3M7F7X0</accession>
<evidence type="ECO:0000313" key="3">
    <source>
        <dbReference type="Proteomes" id="UP000268823"/>
    </source>
</evidence>
<protein>
    <submittedName>
        <fullName evidence="2">Uncharacterized protein</fullName>
    </submittedName>
</protein>
<feature type="compositionally biased region" description="Polar residues" evidence="1">
    <location>
        <begin position="10"/>
        <end position="25"/>
    </location>
</feature>
<gene>
    <name evidence="2" type="ORF">D0861_06709</name>
</gene>
<comment type="caution">
    <text evidence="2">The sequence shown here is derived from an EMBL/GenBank/DDBJ whole genome shotgun (WGS) entry which is preliminary data.</text>
</comment>
<evidence type="ECO:0000313" key="2">
    <source>
        <dbReference type="EMBL" id="RMY84922.1"/>
    </source>
</evidence>